<feature type="region of interest" description="Disordered" evidence="2">
    <location>
        <begin position="96"/>
        <end position="138"/>
    </location>
</feature>
<feature type="compositionally biased region" description="Low complexity" evidence="2">
    <location>
        <begin position="16"/>
        <end position="26"/>
    </location>
</feature>
<dbReference type="EMBL" id="HBGZ01026654">
    <property type="protein sequence ID" value="CAD9622882.1"/>
    <property type="molecule type" value="Transcribed_RNA"/>
</dbReference>
<dbReference type="Gene3D" id="3.30.1370.10">
    <property type="entry name" value="K Homology domain, type 1"/>
    <property type="match status" value="1"/>
</dbReference>
<dbReference type="InterPro" id="IPR004088">
    <property type="entry name" value="KH_dom_type_1"/>
</dbReference>
<gene>
    <name evidence="4" type="ORF">SMAR0320_LOCUS18938</name>
</gene>
<dbReference type="PROSITE" id="PS50084">
    <property type="entry name" value="KH_TYPE_1"/>
    <property type="match status" value="1"/>
</dbReference>
<feature type="domain" description="K Homology" evidence="3">
    <location>
        <begin position="58"/>
        <end position="158"/>
    </location>
</feature>
<dbReference type="GO" id="GO:0003723">
    <property type="term" value="F:RNA binding"/>
    <property type="evidence" value="ECO:0007669"/>
    <property type="project" value="UniProtKB-UniRule"/>
</dbReference>
<name>A0A7S2M468_9STRA</name>
<evidence type="ECO:0000256" key="2">
    <source>
        <dbReference type="SAM" id="MobiDB-lite"/>
    </source>
</evidence>
<feature type="compositionally biased region" description="Gly residues" evidence="2">
    <location>
        <begin position="1"/>
        <end position="15"/>
    </location>
</feature>
<dbReference type="AlphaFoldDB" id="A0A7S2M468"/>
<dbReference type="Pfam" id="PF00013">
    <property type="entry name" value="KH_1"/>
    <property type="match status" value="1"/>
</dbReference>
<evidence type="ECO:0000256" key="1">
    <source>
        <dbReference type="PROSITE-ProRule" id="PRU00117"/>
    </source>
</evidence>
<evidence type="ECO:0000313" key="4">
    <source>
        <dbReference type="EMBL" id="CAD9622882.1"/>
    </source>
</evidence>
<evidence type="ECO:0000259" key="3">
    <source>
        <dbReference type="SMART" id="SM00322"/>
    </source>
</evidence>
<proteinExistence type="predicted"/>
<dbReference type="SUPFAM" id="SSF54791">
    <property type="entry name" value="Eukaryotic type KH-domain (KH-domain type I)"/>
    <property type="match status" value="1"/>
</dbReference>
<reference evidence="4" key="1">
    <citation type="submission" date="2021-01" db="EMBL/GenBank/DDBJ databases">
        <authorList>
            <person name="Corre E."/>
            <person name="Pelletier E."/>
            <person name="Niang G."/>
            <person name="Scheremetjew M."/>
            <person name="Finn R."/>
            <person name="Kale V."/>
            <person name="Holt S."/>
            <person name="Cochrane G."/>
            <person name="Meng A."/>
            <person name="Brown T."/>
            <person name="Cohen L."/>
        </authorList>
    </citation>
    <scope>NUCLEOTIDE SEQUENCE</scope>
    <source>
        <strain evidence="4">SM1012Den-03</strain>
    </source>
</reference>
<protein>
    <recommendedName>
        <fullName evidence="3">K Homology domain-containing protein</fullName>
    </recommendedName>
</protein>
<feature type="region of interest" description="Disordered" evidence="2">
    <location>
        <begin position="1"/>
        <end position="62"/>
    </location>
</feature>
<accession>A0A7S2M468</accession>
<organism evidence="4">
    <name type="scientific">Skeletonema marinoi</name>
    <dbReference type="NCBI Taxonomy" id="267567"/>
    <lineage>
        <taxon>Eukaryota</taxon>
        <taxon>Sar</taxon>
        <taxon>Stramenopiles</taxon>
        <taxon>Ochrophyta</taxon>
        <taxon>Bacillariophyta</taxon>
        <taxon>Coscinodiscophyceae</taxon>
        <taxon>Thalassiosirophycidae</taxon>
        <taxon>Thalassiosirales</taxon>
        <taxon>Skeletonemataceae</taxon>
        <taxon>Skeletonema</taxon>
        <taxon>Skeletonema marinoi-dohrnii complex</taxon>
    </lineage>
</organism>
<keyword evidence="1" id="KW-0694">RNA-binding</keyword>
<dbReference type="InterPro" id="IPR036612">
    <property type="entry name" value="KH_dom_type_1_sf"/>
</dbReference>
<dbReference type="InterPro" id="IPR004087">
    <property type="entry name" value="KH_dom"/>
</dbReference>
<dbReference type="SMART" id="SM00322">
    <property type="entry name" value="KH"/>
    <property type="match status" value="1"/>
</dbReference>
<feature type="compositionally biased region" description="Polar residues" evidence="2">
    <location>
        <begin position="122"/>
        <end position="138"/>
    </location>
</feature>
<feature type="compositionally biased region" description="Basic residues" evidence="2">
    <location>
        <begin position="32"/>
        <end position="49"/>
    </location>
</feature>
<sequence length="310" mass="34241">MIGYGRGGGGGGFGGFPYRSSHQQGQDGRGRGSGRGRGRGGRQQRKQSRPRSQNNNIISIAAELKIPPEHRRVIVGRGGTTLKWLKEVSGANIFVPHVQKNNRRGRSTQQEADADDVANTDPDGTSSQEQANQHPVRVNSSELSSILHAFEEISRLLSITSDIDADFIPCTVKMKTNDVTTPVDGKLFIQRDIATDTSRGRCLFSGKTRSDSTNELQAYTIETTAVDEENVSMIVDNILFVDSSLERCHWYYKETPLRNSKNNSTNNDDDNDGLARRIVFVFGSDRDNSNLFFDALKDEISAAEKNASTR</sequence>